<evidence type="ECO:0000259" key="8">
    <source>
        <dbReference type="PROSITE" id="PS50850"/>
    </source>
</evidence>
<evidence type="ECO:0000256" key="3">
    <source>
        <dbReference type="ARBA" id="ARBA00022475"/>
    </source>
</evidence>
<dbReference type="Gene3D" id="1.20.1250.20">
    <property type="entry name" value="MFS general substrate transporter like domains"/>
    <property type="match status" value="2"/>
</dbReference>
<dbReference type="InterPro" id="IPR011701">
    <property type="entry name" value="MFS"/>
</dbReference>
<name>A0A0D5NH91_9BACL</name>
<dbReference type="PANTHER" id="PTHR43414">
    <property type="entry name" value="MULTIDRUG RESISTANCE PROTEIN MDTG"/>
    <property type="match status" value="1"/>
</dbReference>
<dbReference type="InterPro" id="IPR001958">
    <property type="entry name" value="Tet-R_TetA/multi-R_MdtG-like"/>
</dbReference>
<keyword evidence="10" id="KW-1185">Reference proteome</keyword>
<dbReference type="AlphaFoldDB" id="A0A0D5NH91"/>
<feature type="transmembrane region" description="Helical" evidence="7">
    <location>
        <begin position="192"/>
        <end position="210"/>
    </location>
</feature>
<dbReference type="PANTHER" id="PTHR43414:SF6">
    <property type="entry name" value="MULTIDRUG RESISTANCE PROTEIN MDTG"/>
    <property type="match status" value="1"/>
</dbReference>
<evidence type="ECO:0000256" key="2">
    <source>
        <dbReference type="ARBA" id="ARBA00022448"/>
    </source>
</evidence>
<evidence type="ECO:0000256" key="6">
    <source>
        <dbReference type="ARBA" id="ARBA00023136"/>
    </source>
</evidence>
<accession>A0A0D5NH91</accession>
<gene>
    <name evidence="9" type="ORF">VN24_09330</name>
</gene>
<protein>
    <recommendedName>
        <fullName evidence="8">Major facilitator superfamily (MFS) profile domain-containing protein</fullName>
    </recommendedName>
</protein>
<keyword evidence="2" id="KW-0813">Transport</keyword>
<evidence type="ECO:0000313" key="10">
    <source>
        <dbReference type="Proteomes" id="UP000032633"/>
    </source>
</evidence>
<dbReference type="InterPro" id="IPR020846">
    <property type="entry name" value="MFS_dom"/>
</dbReference>
<dbReference type="PATRIC" id="fig|1126833.4.peg.2065"/>
<dbReference type="KEGG" id="pbj:VN24_09330"/>
<dbReference type="PRINTS" id="PR01035">
    <property type="entry name" value="TCRTETA"/>
</dbReference>
<dbReference type="HOGENOM" id="CLU_902663_0_0_9"/>
<keyword evidence="6 7" id="KW-0472">Membrane</keyword>
<dbReference type="GO" id="GO:0022857">
    <property type="term" value="F:transmembrane transporter activity"/>
    <property type="evidence" value="ECO:0007669"/>
    <property type="project" value="InterPro"/>
</dbReference>
<comment type="subcellular location">
    <subcellularLocation>
        <location evidence="1">Cell membrane</location>
        <topology evidence="1">Multi-pass membrane protein</topology>
    </subcellularLocation>
</comment>
<evidence type="ECO:0000256" key="4">
    <source>
        <dbReference type="ARBA" id="ARBA00022692"/>
    </source>
</evidence>
<reference evidence="9 10" key="1">
    <citation type="journal article" date="2015" name="J. Biotechnol.">
        <title>Complete genome sequence of Paenibacillus beijingensis 7188(T) (=DSM 24997(T)), a novel rhizobacterium from jujube garden soil.</title>
        <authorList>
            <person name="Kwak Y."/>
            <person name="Shin J.H."/>
        </authorList>
    </citation>
    <scope>NUCLEOTIDE SEQUENCE [LARGE SCALE GENOMIC DNA]</scope>
    <source>
        <strain evidence="9 10">DSM 24997</strain>
    </source>
</reference>
<dbReference type="RefSeq" id="WP_045670182.1">
    <property type="nucleotide sequence ID" value="NZ_CP011058.1"/>
</dbReference>
<reference evidence="10" key="2">
    <citation type="submission" date="2015-03" db="EMBL/GenBank/DDBJ databases">
        <title>Genome sequence of Paenibacillus beijingensis strain DSM 24997T.</title>
        <authorList>
            <person name="Kwak Y."/>
            <person name="Shin J.-H."/>
        </authorList>
    </citation>
    <scope>NUCLEOTIDE SEQUENCE [LARGE SCALE GENOMIC DNA]</scope>
    <source>
        <strain evidence="10">DSM 24997</strain>
    </source>
</reference>
<dbReference type="PROSITE" id="PS50850">
    <property type="entry name" value="MFS"/>
    <property type="match status" value="1"/>
</dbReference>
<keyword evidence="5 7" id="KW-1133">Transmembrane helix</keyword>
<dbReference type="InterPro" id="IPR036259">
    <property type="entry name" value="MFS_trans_sf"/>
</dbReference>
<dbReference type="SUPFAM" id="SSF103473">
    <property type="entry name" value="MFS general substrate transporter"/>
    <property type="match status" value="2"/>
</dbReference>
<evidence type="ECO:0000313" key="9">
    <source>
        <dbReference type="EMBL" id="AJY74749.1"/>
    </source>
</evidence>
<dbReference type="Proteomes" id="UP000032633">
    <property type="component" value="Chromosome"/>
</dbReference>
<keyword evidence="4 7" id="KW-0812">Transmembrane</keyword>
<dbReference type="EMBL" id="CP011058">
    <property type="protein sequence ID" value="AJY74749.1"/>
    <property type="molecule type" value="Genomic_DNA"/>
</dbReference>
<evidence type="ECO:0000256" key="1">
    <source>
        <dbReference type="ARBA" id="ARBA00004651"/>
    </source>
</evidence>
<proteinExistence type="predicted"/>
<organism evidence="9 10">
    <name type="scientific">Paenibacillus beijingensis</name>
    <dbReference type="NCBI Taxonomy" id="1126833"/>
    <lineage>
        <taxon>Bacteria</taxon>
        <taxon>Bacillati</taxon>
        <taxon>Bacillota</taxon>
        <taxon>Bacilli</taxon>
        <taxon>Bacillales</taxon>
        <taxon>Paenibacillaceae</taxon>
        <taxon>Paenibacillus</taxon>
    </lineage>
</organism>
<feature type="transmembrane region" description="Helical" evidence="7">
    <location>
        <begin position="230"/>
        <end position="251"/>
    </location>
</feature>
<sequence>METAVVTGLMAWSASAWHLVLMRFLLGIFAGFIPASAPFMTMNTPKEKIGYALGGVQSGAFAGNIFGPLIGGVLAEVRRQLQAGREPVFSQGILHIAPVAAMFVTGFLIQFSMMSTSPFLSTYVASMWHDPDHLAVMAGLAVSISGVSVMIFSPILGKLSDRWGSERILLVCLLGSFICYGAQALIPSIWSFLLFRFGTGMCVGGLLPAVNSTIRKHAPKGAESLTFGYYHSALFLGNLTGPLFGGFFSGIVSMKGIILSAALLFLLNGSLVKVRYFADVTLMSFFRKEGVQAAAAASIAEPKHRGEK</sequence>
<dbReference type="GO" id="GO:0005886">
    <property type="term" value="C:plasma membrane"/>
    <property type="evidence" value="ECO:0007669"/>
    <property type="project" value="UniProtKB-SubCell"/>
</dbReference>
<feature type="transmembrane region" description="Helical" evidence="7">
    <location>
        <begin position="20"/>
        <end position="40"/>
    </location>
</feature>
<evidence type="ECO:0000256" key="5">
    <source>
        <dbReference type="ARBA" id="ARBA00022989"/>
    </source>
</evidence>
<keyword evidence="3" id="KW-1003">Cell membrane</keyword>
<feature type="transmembrane region" description="Helical" evidence="7">
    <location>
        <begin position="168"/>
        <end position="186"/>
    </location>
</feature>
<dbReference type="OrthoDB" id="65739at2"/>
<feature type="transmembrane region" description="Helical" evidence="7">
    <location>
        <begin position="88"/>
        <end position="113"/>
    </location>
</feature>
<evidence type="ECO:0000256" key="7">
    <source>
        <dbReference type="SAM" id="Phobius"/>
    </source>
</evidence>
<dbReference type="Pfam" id="PF07690">
    <property type="entry name" value="MFS_1"/>
    <property type="match status" value="2"/>
</dbReference>
<feature type="transmembrane region" description="Helical" evidence="7">
    <location>
        <begin position="133"/>
        <end position="156"/>
    </location>
</feature>
<feature type="transmembrane region" description="Helical" evidence="7">
    <location>
        <begin position="257"/>
        <end position="278"/>
    </location>
</feature>
<feature type="domain" description="Major facilitator superfamily (MFS) profile" evidence="8">
    <location>
        <begin position="98"/>
        <end position="308"/>
    </location>
</feature>